<feature type="transmembrane region" description="Helical" evidence="5">
    <location>
        <begin position="149"/>
        <end position="172"/>
    </location>
</feature>
<keyword evidence="3 5" id="KW-1133">Transmembrane helix</keyword>
<name>A0A424YV06_9EURY</name>
<reference evidence="7 8" key="1">
    <citation type="submission" date="2018-08" db="EMBL/GenBank/DDBJ databases">
        <title>The metabolism and importance of syntrophic acetate oxidation coupled to methane or sulfide production in haloalkaline environments.</title>
        <authorList>
            <person name="Timmers P.H.A."/>
            <person name="Vavourakis C.D."/>
            <person name="Sorokin D.Y."/>
            <person name="Sinninghe Damste J.S."/>
            <person name="Muyzer G."/>
            <person name="Stams A.J.M."/>
            <person name="Plugge C.M."/>
        </authorList>
    </citation>
    <scope>NUCLEOTIDE SEQUENCE [LARGE SCALE GENOMIC DNA]</scope>
    <source>
        <strain evidence="7">MSAO_Arc3</strain>
    </source>
</reference>
<evidence type="ECO:0000256" key="5">
    <source>
        <dbReference type="SAM" id="Phobius"/>
    </source>
</evidence>
<dbReference type="InterPro" id="IPR035952">
    <property type="entry name" value="Rhomboid-like_sf"/>
</dbReference>
<feature type="transmembrane region" description="Helical" evidence="5">
    <location>
        <begin position="121"/>
        <end position="142"/>
    </location>
</feature>
<keyword evidence="2 5" id="KW-0812">Transmembrane</keyword>
<evidence type="ECO:0000256" key="3">
    <source>
        <dbReference type="ARBA" id="ARBA00022989"/>
    </source>
</evidence>
<dbReference type="Pfam" id="PF01694">
    <property type="entry name" value="Rhomboid"/>
    <property type="match status" value="1"/>
</dbReference>
<evidence type="ECO:0000256" key="2">
    <source>
        <dbReference type="ARBA" id="ARBA00022692"/>
    </source>
</evidence>
<dbReference type="GO" id="GO:0016020">
    <property type="term" value="C:membrane"/>
    <property type="evidence" value="ECO:0007669"/>
    <property type="project" value="UniProtKB-SubCell"/>
</dbReference>
<feature type="transmembrane region" description="Helical" evidence="5">
    <location>
        <begin position="16"/>
        <end position="36"/>
    </location>
</feature>
<feature type="transmembrane region" description="Helical" evidence="5">
    <location>
        <begin position="252"/>
        <end position="270"/>
    </location>
</feature>
<dbReference type="InterPro" id="IPR022764">
    <property type="entry name" value="Peptidase_S54_rhomboid_dom"/>
</dbReference>
<sequence length="282" mass="32480">MQLQLRKRQTTKLRAIFLDTSIFLIGIPLFLTIVFFSDLNDKFVLYLNDPSLFTIYFSNFAHSNLNHFFDNTVAYIVIIFLILLLRTDRKEFYYDIFLIFFIVPFVVSISTLLLINAHTSLGFSGIVSAIMAYYLFSVYEFTQKQLNVCLSYAVVILIFGFSFLLVLLQYSLANLIEFRFLIFVGIVLSLLLPKATKDIIKAYKSMKQLGSTERGKFTVIIISIFMFFSYSLAIMMFFVLFPIEIATSTGQVNIFGHLIGYCCGLILPISQRIVKNSCKYEI</sequence>
<evidence type="ECO:0000313" key="8">
    <source>
        <dbReference type="Proteomes" id="UP000284763"/>
    </source>
</evidence>
<organism evidence="7 8">
    <name type="scientific">Methanosalsum natronophilum</name>
    <dbReference type="NCBI Taxonomy" id="768733"/>
    <lineage>
        <taxon>Archaea</taxon>
        <taxon>Methanobacteriati</taxon>
        <taxon>Methanobacteriota</taxon>
        <taxon>Stenosarchaea group</taxon>
        <taxon>Methanomicrobia</taxon>
        <taxon>Methanosarcinales</taxon>
        <taxon>Methanosarcinaceae</taxon>
        <taxon>Methanosalsum</taxon>
    </lineage>
</organism>
<keyword evidence="4 5" id="KW-0472">Membrane</keyword>
<evidence type="ECO:0000313" key="7">
    <source>
        <dbReference type="EMBL" id="RQD82956.1"/>
    </source>
</evidence>
<evidence type="ECO:0000256" key="4">
    <source>
        <dbReference type="ARBA" id="ARBA00023136"/>
    </source>
</evidence>
<evidence type="ECO:0000259" key="6">
    <source>
        <dbReference type="Pfam" id="PF01694"/>
    </source>
</evidence>
<feature type="transmembrane region" description="Helical" evidence="5">
    <location>
        <begin position="178"/>
        <end position="196"/>
    </location>
</feature>
<dbReference type="EMBL" id="QZAB01000418">
    <property type="protein sequence ID" value="RQD82956.1"/>
    <property type="molecule type" value="Genomic_DNA"/>
</dbReference>
<feature type="domain" description="Peptidase S54 rhomboid" evidence="6">
    <location>
        <begin position="52"/>
        <end position="171"/>
    </location>
</feature>
<feature type="transmembrane region" description="Helical" evidence="5">
    <location>
        <begin position="92"/>
        <end position="115"/>
    </location>
</feature>
<feature type="transmembrane region" description="Helical" evidence="5">
    <location>
        <begin position="217"/>
        <end position="240"/>
    </location>
</feature>
<accession>A0A424YV06</accession>
<evidence type="ECO:0000256" key="1">
    <source>
        <dbReference type="ARBA" id="ARBA00004141"/>
    </source>
</evidence>
<feature type="transmembrane region" description="Helical" evidence="5">
    <location>
        <begin position="68"/>
        <end position="85"/>
    </location>
</feature>
<comment type="caution">
    <text evidence="7">The sequence shown here is derived from an EMBL/GenBank/DDBJ whole genome shotgun (WGS) entry which is preliminary data.</text>
</comment>
<comment type="subcellular location">
    <subcellularLocation>
        <location evidence="1">Membrane</location>
        <topology evidence="1">Multi-pass membrane protein</topology>
    </subcellularLocation>
</comment>
<dbReference type="SUPFAM" id="SSF144091">
    <property type="entry name" value="Rhomboid-like"/>
    <property type="match status" value="1"/>
</dbReference>
<proteinExistence type="predicted"/>
<dbReference type="Proteomes" id="UP000284763">
    <property type="component" value="Unassembled WGS sequence"/>
</dbReference>
<protein>
    <recommendedName>
        <fullName evidence="6">Peptidase S54 rhomboid domain-containing protein</fullName>
    </recommendedName>
</protein>
<gene>
    <name evidence="7" type="ORF">D5R95_06605</name>
</gene>
<dbReference type="AlphaFoldDB" id="A0A424YV06"/>